<proteinExistence type="predicted"/>
<protein>
    <submittedName>
        <fullName evidence="1">Uncharacterized protein</fullName>
    </submittedName>
</protein>
<dbReference type="Proteomes" id="UP001408789">
    <property type="component" value="Unassembled WGS sequence"/>
</dbReference>
<dbReference type="AlphaFoldDB" id="A0AAP0D5T6"/>
<organism evidence="1 2">
    <name type="scientific">Deinandra increscens subsp. villosa</name>
    <dbReference type="NCBI Taxonomy" id="3103831"/>
    <lineage>
        <taxon>Eukaryota</taxon>
        <taxon>Viridiplantae</taxon>
        <taxon>Streptophyta</taxon>
        <taxon>Embryophyta</taxon>
        <taxon>Tracheophyta</taxon>
        <taxon>Spermatophyta</taxon>
        <taxon>Magnoliopsida</taxon>
        <taxon>eudicotyledons</taxon>
        <taxon>Gunneridae</taxon>
        <taxon>Pentapetalae</taxon>
        <taxon>asterids</taxon>
        <taxon>campanulids</taxon>
        <taxon>Asterales</taxon>
        <taxon>Asteraceae</taxon>
        <taxon>Asteroideae</taxon>
        <taxon>Heliantheae alliance</taxon>
        <taxon>Madieae</taxon>
        <taxon>Madiinae</taxon>
        <taxon>Deinandra</taxon>
    </lineage>
</organism>
<keyword evidence="2" id="KW-1185">Reference proteome</keyword>
<dbReference type="EMBL" id="JBCNJP010000014">
    <property type="protein sequence ID" value="KAK9069161.1"/>
    <property type="molecule type" value="Genomic_DNA"/>
</dbReference>
<name>A0AAP0D5T6_9ASTR</name>
<comment type="caution">
    <text evidence="1">The sequence shown here is derived from an EMBL/GenBank/DDBJ whole genome shotgun (WGS) entry which is preliminary data.</text>
</comment>
<sequence>MELSLSVLETRDSQHRAFEDLLDVIDAIDARFPEEAKDEFTRILVQQGLNMYIPHFHPLVDDEKTRSQASKLAVRLNKALHRHYDQEEAAEMIKKRLKIKSRSQDFYKRNMLSSY</sequence>
<accession>A0AAP0D5T6</accession>
<reference evidence="1 2" key="1">
    <citation type="submission" date="2024-04" db="EMBL/GenBank/DDBJ databases">
        <title>The reference genome of an endangered Asteraceae, Deinandra increscens subsp. villosa, native to the Central Coast of California.</title>
        <authorList>
            <person name="Guilliams M."/>
            <person name="Hasenstab-Lehman K."/>
            <person name="Meyer R."/>
            <person name="Mcevoy S."/>
        </authorList>
    </citation>
    <scope>NUCLEOTIDE SEQUENCE [LARGE SCALE GENOMIC DNA]</scope>
    <source>
        <tissue evidence="1">Leaf</tissue>
    </source>
</reference>
<evidence type="ECO:0000313" key="1">
    <source>
        <dbReference type="EMBL" id="KAK9069161.1"/>
    </source>
</evidence>
<evidence type="ECO:0000313" key="2">
    <source>
        <dbReference type="Proteomes" id="UP001408789"/>
    </source>
</evidence>
<gene>
    <name evidence="1" type="ORF">SSX86_013277</name>
</gene>